<dbReference type="SUPFAM" id="SSF53850">
    <property type="entry name" value="Periplasmic binding protein-like II"/>
    <property type="match status" value="1"/>
</dbReference>
<gene>
    <name evidence="5" type="ORF">ABB55_15135</name>
</gene>
<evidence type="ECO:0000313" key="6">
    <source>
        <dbReference type="Proteomes" id="UP000048984"/>
    </source>
</evidence>
<keyword evidence="4" id="KW-0574">Periplasm</keyword>
<dbReference type="PROSITE" id="PS51318">
    <property type="entry name" value="TAT"/>
    <property type="match status" value="1"/>
</dbReference>
<reference evidence="5 6" key="1">
    <citation type="submission" date="2015-09" db="EMBL/GenBank/DDBJ databases">
        <authorList>
            <person name="Jackson K.R."/>
            <person name="Lunt B.L."/>
            <person name="Fisher J.N.B."/>
            <person name="Gardner A.V."/>
            <person name="Bailey M.E."/>
            <person name="Deus L.M."/>
            <person name="Earl A.S."/>
            <person name="Gibby P.D."/>
            <person name="Hartmann K.A."/>
            <person name="Liu J.E."/>
            <person name="Manci A.M."/>
            <person name="Nielsen D.A."/>
            <person name="Solomon M.B."/>
            <person name="Breakwell D.P."/>
            <person name="Burnett S.H."/>
            <person name="Grose J.H."/>
        </authorList>
    </citation>
    <scope>NUCLEOTIDE SEQUENCE [LARGE SCALE GENOMIC DNA]</scope>
    <source>
        <strain evidence="5 6">16</strain>
    </source>
</reference>
<evidence type="ECO:0000256" key="2">
    <source>
        <dbReference type="ARBA" id="ARBA00022448"/>
    </source>
</evidence>
<protein>
    <submittedName>
        <fullName evidence="5">ABC transporter substrate-binding protein</fullName>
    </submittedName>
</protein>
<proteinExistence type="predicted"/>
<dbReference type="PANTHER" id="PTHR30222:SF17">
    <property type="entry name" value="SPERMIDINE_PUTRESCINE-BINDING PERIPLASMIC PROTEIN"/>
    <property type="match status" value="1"/>
</dbReference>
<dbReference type="InterPro" id="IPR006311">
    <property type="entry name" value="TAT_signal"/>
</dbReference>
<evidence type="ECO:0000256" key="1">
    <source>
        <dbReference type="ARBA" id="ARBA00004418"/>
    </source>
</evidence>
<evidence type="ECO:0000313" key="5">
    <source>
        <dbReference type="EMBL" id="KPL53387.1"/>
    </source>
</evidence>
<keyword evidence="2" id="KW-0813">Transport</keyword>
<dbReference type="InterPro" id="IPR001188">
    <property type="entry name" value="Sperm_putr-bd"/>
</dbReference>
<evidence type="ECO:0000256" key="4">
    <source>
        <dbReference type="ARBA" id="ARBA00022764"/>
    </source>
</evidence>
<dbReference type="PRINTS" id="PR00909">
    <property type="entry name" value="SPERMDNBNDNG"/>
</dbReference>
<keyword evidence="3" id="KW-0732">Signal</keyword>
<dbReference type="AlphaFoldDB" id="A0A0P6VQC6"/>
<evidence type="ECO:0000256" key="3">
    <source>
        <dbReference type="ARBA" id="ARBA00022729"/>
    </source>
</evidence>
<dbReference type="STRING" id="665126.ABB55_15135"/>
<reference evidence="5 6" key="2">
    <citation type="submission" date="2015-10" db="EMBL/GenBank/DDBJ databases">
        <title>Draft Genome Sequence of Prosthecomicrobium hirschii ATCC 27832.</title>
        <authorList>
            <person name="Daniel J."/>
            <person name="Givan S.A."/>
            <person name="Brun Y.V."/>
            <person name="Brown P.J."/>
        </authorList>
    </citation>
    <scope>NUCLEOTIDE SEQUENCE [LARGE SCALE GENOMIC DNA]</scope>
    <source>
        <strain evidence="5 6">16</strain>
    </source>
</reference>
<dbReference type="Pfam" id="PF13416">
    <property type="entry name" value="SBP_bac_8"/>
    <property type="match status" value="1"/>
</dbReference>
<dbReference type="GO" id="GO:0019808">
    <property type="term" value="F:polyamine binding"/>
    <property type="evidence" value="ECO:0007669"/>
    <property type="project" value="InterPro"/>
</dbReference>
<name>A0A0P6VQC6_9HYPH</name>
<comment type="subcellular location">
    <subcellularLocation>
        <location evidence="1">Periplasm</location>
    </subcellularLocation>
</comment>
<organism evidence="5 6">
    <name type="scientific">Prosthecodimorpha hirschii</name>
    <dbReference type="NCBI Taxonomy" id="665126"/>
    <lineage>
        <taxon>Bacteria</taxon>
        <taxon>Pseudomonadati</taxon>
        <taxon>Pseudomonadota</taxon>
        <taxon>Alphaproteobacteria</taxon>
        <taxon>Hyphomicrobiales</taxon>
        <taxon>Ancalomicrobiaceae</taxon>
        <taxon>Prosthecodimorpha</taxon>
    </lineage>
</organism>
<dbReference type="PANTHER" id="PTHR30222">
    <property type="entry name" value="SPERMIDINE/PUTRESCINE-BINDING PERIPLASMIC PROTEIN"/>
    <property type="match status" value="1"/>
</dbReference>
<dbReference type="CDD" id="cd13590">
    <property type="entry name" value="PBP2_PotD_PotF_like"/>
    <property type="match status" value="1"/>
</dbReference>
<keyword evidence="6" id="KW-1185">Reference proteome</keyword>
<dbReference type="GO" id="GO:0042597">
    <property type="term" value="C:periplasmic space"/>
    <property type="evidence" value="ECO:0007669"/>
    <property type="project" value="UniProtKB-SubCell"/>
</dbReference>
<dbReference type="Proteomes" id="UP000048984">
    <property type="component" value="Unassembled WGS sequence"/>
</dbReference>
<dbReference type="Gene3D" id="3.40.190.10">
    <property type="entry name" value="Periplasmic binding protein-like II"/>
    <property type="match status" value="2"/>
</dbReference>
<dbReference type="GO" id="GO:0015846">
    <property type="term" value="P:polyamine transport"/>
    <property type="evidence" value="ECO:0007669"/>
    <property type="project" value="InterPro"/>
</dbReference>
<dbReference type="InterPro" id="IPR006059">
    <property type="entry name" value="SBP"/>
</dbReference>
<sequence>MGIVYGTVHAIIACDLDQHEGRPMQTRFLPDLSRRGFLRAGAGVAALAASSRWSPADADEPNVLNYLSWPGNADPYLVGEFEKQNNCKIRIKEYVGGDQMLAVINQSPPGSFDVVLADAEYMHLLRAADYLEELDPADYPLKDFWPEFQKFPLHWFDGKLYGVMSDFGYLGLSYNTDVYKPDEVGSYEAMWKPKAKGKVGFFDWYLPSMGSVSLAAGNHPPFDLSDAAFAAVKKKLFSLKSQASGFYTIADIFSSLTNGQAHLVPGIGEWITLGLRMSGKPLDTIIPAEGGLQWTESLSIAKGTKKRDLARKFIQYTASPDGQVRQATKVDNKKSIPSMAGWKLLNDTMPKEAQILRLELGKPNVMDEYKKGRIAFRELPKKQKIEDWNDVWSEFKSL</sequence>
<accession>A0A0P6VQC6</accession>
<dbReference type="EMBL" id="LJYW01000001">
    <property type="protein sequence ID" value="KPL53387.1"/>
    <property type="molecule type" value="Genomic_DNA"/>
</dbReference>
<comment type="caution">
    <text evidence="5">The sequence shown here is derived from an EMBL/GenBank/DDBJ whole genome shotgun (WGS) entry which is preliminary data.</text>
</comment>